<organism evidence="2 3">
    <name type="scientific">Apiospora arundinis</name>
    <dbReference type="NCBI Taxonomy" id="335852"/>
    <lineage>
        <taxon>Eukaryota</taxon>
        <taxon>Fungi</taxon>
        <taxon>Dikarya</taxon>
        <taxon>Ascomycota</taxon>
        <taxon>Pezizomycotina</taxon>
        <taxon>Sordariomycetes</taxon>
        <taxon>Xylariomycetidae</taxon>
        <taxon>Amphisphaeriales</taxon>
        <taxon>Apiosporaceae</taxon>
        <taxon>Apiospora</taxon>
    </lineage>
</organism>
<reference evidence="2 3" key="1">
    <citation type="journal article" date="2024" name="IMA Fungus">
        <title>Apiospora arundinis, a panoply of carbohydrate-active enzymes and secondary metabolites.</title>
        <authorList>
            <person name="Sorensen T."/>
            <person name="Petersen C."/>
            <person name="Muurmann A.T."/>
            <person name="Christiansen J.V."/>
            <person name="Brundto M.L."/>
            <person name="Overgaard C.K."/>
            <person name="Boysen A.T."/>
            <person name="Wollenberg R.D."/>
            <person name="Larsen T.O."/>
            <person name="Sorensen J.L."/>
            <person name="Nielsen K.L."/>
            <person name="Sondergaard T.E."/>
        </authorList>
    </citation>
    <scope>NUCLEOTIDE SEQUENCE [LARGE SCALE GENOMIC DNA]</scope>
    <source>
        <strain evidence="2 3">AAU 773</strain>
    </source>
</reference>
<proteinExistence type="predicted"/>
<evidence type="ECO:0000259" key="1">
    <source>
        <dbReference type="Pfam" id="PF20150"/>
    </source>
</evidence>
<dbReference type="Proteomes" id="UP001390339">
    <property type="component" value="Unassembled WGS sequence"/>
</dbReference>
<protein>
    <recommendedName>
        <fullName evidence="1">2EXR domain-containing protein</fullName>
    </recommendedName>
</protein>
<comment type="caution">
    <text evidence="2">The sequence shown here is derived from an EMBL/GenBank/DDBJ whole genome shotgun (WGS) entry which is preliminary data.</text>
</comment>
<gene>
    <name evidence="2" type="ORF">PGQ11_010076</name>
</gene>
<dbReference type="EMBL" id="JAPCWZ010000006">
    <property type="protein sequence ID" value="KAK8859342.1"/>
    <property type="molecule type" value="Genomic_DNA"/>
</dbReference>
<name>A0ABR2I956_9PEZI</name>
<keyword evidence="3" id="KW-1185">Reference proteome</keyword>
<evidence type="ECO:0000313" key="3">
    <source>
        <dbReference type="Proteomes" id="UP001390339"/>
    </source>
</evidence>
<accession>A0ABR2I956</accession>
<sequence>MAFPQFKLMPEELQVEVWRWALLAESQDRVVLLHDTHVIPTKHLISPFFATDHISRDEAQKFYDTVLLVREVPLIPIRTGSYPDWYAAARSAGGLFNIGPDYLSTALSHISTLEERGSVYLNPTYDTFITGLDFRLHYATEVNPTWRDAEGDTIMPDADAYENVVQNLVLAERGHHVMDWVPPTLLTYCPIGGSSIYLKPATYTSPQAERIWNRSTFRNCTTFQHMWLFPPLSERGFGDGFGLRRYDYTLTGSSACARALLQHLQKFVISRRCLPVRNWSITKTDNGVQVSEPKCAGDLTEPTIMHHVTYFPPGRR</sequence>
<dbReference type="InterPro" id="IPR045518">
    <property type="entry name" value="2EXR"/>
</dbReference>
<evidence type="ECO:0000313" key="2">
    <source>
        <dbReference type="EMBL" id="KAK8859342.1"/>
    </source>
</evidence>
<feature type="domain" description="2EXR" evidence="1">
    <location>
        <begin position="3"/>
        <end position="127"/>
    </location>
</feature>
<dbReference type="Pfam" id="PF20150">
    <property type="entry name" value="2EXR"/>
    <property type="match status" value="1"/>
</dbReference>